<dbReference type="InterPro" id="IPR036264">
    <property type="entry name" value="Bact_exopeptidase_dim_dom"/>
</dbReference>
<dbReference type="RefSeq" id="WP_377125010.1">
    <property type="nucleotide sequence ID" value="NZ_JBHRSD010000022.1"/>
</dbReference>
<dbReference type="Pfam" id="PF01546">
    <property type="entry name" value="Peptidase_M20"/>
    <property type="match status" value="1"/>
</dbReference>
<evidence type="ECO:0000313" key="8">
    <source>
        <dbReference type="Proteomes" id="UP001595453"/>
    </source>
</evidence>
<dbReference type="Proteomes" id="UP001595453">
    <property type="component" value="Unassembled WGS sequence"/>
</dbReference>
<protein>
    <submittedName>
        <fullName evidence="7">Succinyl-diaminopimelate desuccinylase</fullName>
        <ecNumber evidence="7">3.5.1.18</ecNumber>
    </submittedName>
</protein>
<comment type="caution">
    <text evidence="7">The sequence shown here is derived from an EMBL/GenBank/DDBJ whole genome shotgun (WGS) entry which is preliminary data.</text>
</comment>
<dbReference type="EC" id="3.5.1.18" evidence="7"/>
<dbReference type="PANTHER" id="PTHR43808">
    <property type="entry name" value="ACETYLORNITHINE DEACETYLASE"/>
    <property type="match status" value="1"/>
</dbReference>
<reference evidence="8" key="1">
    <citation type="journal article" date="2019" name="Int. J. Syst. Evol. Microbiol.">
        <title>The Global Catalogue of Microorganisms (GCM) 10K type strain sequencing project: providing services to taxonomists for standard genome sequencing and annotation.</title>
        <authorList>
            <consortium name="The Broad Institute Genomics Platform"/>
            <consortium name="The Broad Institute Genome Sequencing Center for Infectious Disease"/>
            <person name="Wu L."/>
            <person name="Ma J."/>
        </authorList>
    </citation>
    <scope>NUCLEOTIDE SEQUENCE [LARGE SCALE GENOMIC DNA]</scope>
    <source>
        <strain evidence="8">KCTC 42730</strain>
    </source>
</reference>
<dbReference type="SUPFAM" id="SSF53187">
    <property type="entry name" value="Zn-dependent exopeptidases"/>
    <property type="match status" value="1"/>
</dbReference>
<evidence type="ECO:0000256" key="3">
    <source>
        <dbReference type="ARBA" id="ARBA00022801"/>
    </source>
</evidence>
<proteinExistence type="predicted"/>
<evidence type="ECO:0000256" key="5">
    <source>
        <dbReference type="ARBA" id="ARBA00023285"/>
    </source>
</evidence>
<name>A0ABV7CLJ1_9GAMM</name>
<dbReference type="GO" id="GO:0009014">
    <property type="term" value="F:succinyl-diaminopimelate desuccinylase activity"/>
    <property type="evidence" value="ECO:0007669"/>
    <property type="project" value="UniProtKB-EC"/>
</dbReference>
<comment type="cofactor">
    <cofactor evidence="1">
        <name>Zn(2+)</name>
        <dbReference type="ChEBI" id="CHEBI:29105"/>
    </cofactor>
</comment>
<dbReference type="Gene3D" id="3.30.70.360">
    <property type="match status" value="1"/>
</dbReference>
<keyword evidence="4" id="KW-0862">Zinc</keyword>
<evidence type="ECO:0000256" key="4">
    <source>
        <dbReference type="ARBA" id="ARBA00022833"/>
    </source>
</evidence>
<dbReference type="PROSITE" id="PS00758">
    <property type="entry name" value="ARGE_DAPE_CPG2_1"/>
    <property type="match status" value="1"/>
</dbReference>
<evidence type="ECO:0000256" key="2">
    <source>
        <dbReference type="ARBA" id="ARBA00022723"/>
    </source>
</evidence>
<keyword evidence="8" id="KW-1185">Reference proteome</keyword>
<sequence length="391" mass="41943">MTHQQSKPFVKATALSHLQTLVQAPSVTPSDAGLLDWLSRQLSVLGFTLTRLPVAGVDNLVAVKHFAPGPSLAFAGHVDVVPAKGSGWRAEPFAAAILDGAVYGRGTCDMKGGIAAMLAACQQFISDDGQMQERRGSLYWLITSDEEGEAEHGSKVIAEYLQQQGIALDACLVGEPTAELRVGDTIKNGRRGAISGRIVIKGKAGHVAYPQNTVNAAHLAGKIVCALAEVSWPLDLPGSSTSLQITGVNVANVVDNLVPASCEITFNIRYGHGYKGDDVMANIAALLQPWADNCDLQWERPCEPYYTGARTEGCFLSLVEHAIFQRTGQYPQLSTAGGTSDGRFFATGATQVIEVGVRNHTIHQVNEHLPLADLDAIEGIYYQILENYFSR</sequence>
<keyword evidence="2" id="KW-0479">Metal-binding</keyword>
<keyword evidence="3 7" id="KW-0378">Hydrolase</keyword>
<evidence type="ECO:0000259" key="6">
    <source>
        <dbReference type="Pfam" id="PF07687"/>
    </source>
</evidence>
<feature type="domain" description="Peptidase M20 dimerisation" evidence="6">
    <location>
        <begin position="188"/>
        <end position="288"/>
    </location>
</feature>
<dbReference type="PANTHER" id="PTHR43808:SF31">
    <property type="entry name" value="N-ACETYL-L-CITRULLINE DEACETYLASE"/>
    <property type="match status" value="1"/>
</dbReference>
<dbReference type="InterPro" id="IPR001261">
    <property type="entry name" value="ArgE/DapE_CS"/>
</dbReference>
<keyword evidence="5" id="KW-0170">Cobalt</keyword>
<dbReference type="InterPro" id="IPR011650">
    <property type="entry name" value="Peptidase_M20_dimer"/>
</dbReference>
<dbReference type="Gene3D" id="3.40.630.10">
    <property type="entry name" value="Zn peptidases"/>
    <property type="match status" value="2"/>
</dbReference>
<dbReference type="NCBIfam" id="NF009557">
    <property type="entry name" value="PRK13009.1"/>
    <property type="match status" value="1"/>
</dbReference>
<evidence type="ECO:0000313" key="7">
    <source>
        <dbReference type="EMBL" id="MFC3033368.1"/>
    </source>
</evidence>
<gene>
    <name evidence="7" type="primary">dapE</name>
    <name evidence="7" type="ORF">ACFOEE_12645</name>
</gene>
<dbReference type="EMBL" id="JBHRSD010000022">
    <property type="protein sequence ID" value="MFC3033368.1"/>
    <property type="molecule type" value="Genomic_DNA"/>
</dbReference>
<organism evidence="7 8">
    <name type="scientific">Pseudoalteromonas fenneropenaei</name>
    <dbReference type="NCBI Taxonomy" id="1737459"/>
    <lineage>
        <taxon>Bacteria</taxon>
        <taxon>Pseudomonadati</taxon>
        <taxon>Pseudomonadota</taxon>
        <taxon>Gammaproteobacteria</taxon>
        <taxon>Alteromonadales</taxon>
        <taxon>Pseudoalteromonadaceae</taxon>
        <taxon>Pseudoalteromonas</taxon>
    </lineage>
</organism>
<dbReference type="SUPFAM" id="SSF55031">
    <property type="entry name" value="Bacterial exopeptidase dimerisation domain"/>
    <property type="match status" value="1"/>
</dbReference>
<accession>A0ABV7CLJ1</accession>
<evidence type="ECO:0000256" key="1">
    <source>
        <dbReference type="ARBA" id="ARBA00001947"/>
    </source>
</evidence>
<dbReference type="Pfam" id="PF07687">
    <property type="entry name" value="M20_dimer"/>
    <property type="match status" value="1"/>
</dbReference>
<dbReference type="InterPro" id="IPR050072">
    <property type="entry name" value="Peptidase_M20A"/>
</dbReference>
<dbReference type="InterPro" id="IPR002933">
    <property type="entry name" value="Peptidase_M20"/>
</dbReference>